<dbReference type="InterPro" id="IPR051319">
    <property type="entry name" value="Oligoribo/pAp-PDE_c-di-AMP_PDE"/>
</dbReference>
<dbReference type="PANTHER" id="PTHR47618">
    <property type="entry name" value="BIFUNCTIONAL OLIGORIBONUCLEASE AND PAP PHOSPHATASE NRNA"/>
    <property type="match status" value="1"/>
</dbReference>
<reference evidence="3" key="1">
    <citation type="journal article" date="2021" name="PeerJ">
        <title>Extensive microbial diversity within the chicken gut microbiome revealed by metagenomics and culture.</title>
        <authorList>
            <person name="Gilroy R."/>
            <person name="Ravi A."/>
            <person name="Getino M."/>
            <person name="Pursley I."/>
            <person name="Horton D.L."/>
            <person name="Alikhan N.F."/>
            <person name="Baker D."/>
            <person name="Gharbi K."/>
            <person name="Hall N."/>
            <person name="Watson M."/>
            <person name="Adriaenssens E.M."/>
            <person name="Foster-Nyarko E."/>
            <person name="Jarju S."/>
            <person name="Secka A."/>
            <person name="Antonio M."/>
            <person name="Oren A."/>
            <person name="Chaudhuri R.R."/>
            <person name="La Ragione R."/>
            <person name="Hildebrand F."/>
            <person name="Pallen M.J."/>
        </authorList>
    </citation>
    <scope>NUCLEOTIDE SEQUENCE</scope>
    <source>
        <strain evidence="3">USAMLcec3-2134</strain>
    </source>
</reference>
<dbReference type="Gene3D" id="3.10.310.30">
    <property type="match status" value="1"/>
</dbReference>
<sequence length="317" mass="34990">MAKILEELKGARTVAISGHVRPDGDCIGSCMGLYLYLKKALPEVRTDIYLEQPSRIFSCIDRIEEVKTDCSEDIVYDAFIAVDTASDRLGAAEKYFKTAKRTINVDHHISNAKGCGQINHVDAAASSASELVYDLMEEELVDASIAKAIYIGIIHDTGVFQYSNTSPRTLMTAAKLISYGFDFSRLIDETFYEKTYVQNQILGRALLESILFMDGRCIVSAIDRKTMDFYNAAPGDLDGIVSQLRIIKGVECAIFMYQTGPQEYKVSMRSNGRVDVAAVASYFGGGGHIRAAGCTLQGTYYDCINNLSLHIEKQLEA</sequence>
<dbReference type="Pfam" id="PF01368">
    <property type="entry name" value="DHH"/>
    <property type="match status" value="1"/>
</dbReference>
<evidence type="ECO:0000259" key="1">
    <source>
        <dbReference type="Pfam" id="PF01368"/>
    </source>
</evidence>
<dbReference type="PANTHER" id="PTHR47618:SF1">
    <property type="entry name" value="BIFUNCTIONAL OLIGORIBONUCLEASE AND PAP PHOSPHATASE NRNA"/>
    <property type="match status" value="1"/>
</dbReference>
<comment type="caution">
    <text evidence="3">The sequence shown here is derived from an EMBL/GenBank/DDBJ whole genome shotgun (WGS) entry which is preliminary data.</text>
</comment>
<dbReference type="InterPro" id="IPR001667">
    <property type="entry name" value="DDH_dom"/>
</dbReference>
<dbReference type="InterPro" id="IPR003156">
    <property type="entry name" value="DHHA1_dom"/>
</dbReference>
<dbReference type="Gene3D" id="3.90.1640.10">
    <property type="entry name" value="inorganic pyrophosphatase (n-terminal core)"/>
    <property type="match status" value="1"/>
</dbReference>
<dbReference type="SUPFAM" id="SSF64182">
    <property type="entry name" value="DHH phosphoesterases"/>
    <property type="match status" value="1"/>
</dbReference>
<evidence type="ECO:0000313" key="3">
    <source>
        <dbReference type="EMBL" id="HJB92284.1"/>
    </source>
</evidence>
<dbReference type="Proteomes" id="UP000886883">
    <property type="component" value="Unassembled WGS sequence"/>
</dbReference>
<reference evidence="3" key="2">
    <citation type="submission" date="2021-04" db="EMBL/GenBank/DDBJ databases">
        <authorList>
            <person name="Gilroy R."/>
        </authorList>
    </citation>
    <scope>NUCLEOTIDE SEQUENCE</scope>
    <source>
        <strain evidence="3">USAMLcec3-2134</strain>
    </source>
</reference>
<gene>
    <name evidence="3" type="ORF">H9763_12585</name>
</gene>
<name>A0A9D2SDX6_9FIRM</name>
<proteinExistence type="predicted"/>
<feature type="domain" description="DDH" evidence="1">
    <location>
        <begin position="14"/>
        <end position="153"/>
    </location>
</feature>
<dbReference type="InterPro" id="IPR038763">
    <property type="entry name" value="DHH_sf"/>
</dbReference>
<dbReference type="Pfam" id="PF02272">
    <property type="entry name" value="DHHA1"/>
    <property type="match status" value="1"/>
</dbReference>
<dbReference type="EMBL" id="DWXE01000046">
    <property type="protein sequence ID" value="HJB92284.1"/>
    <property type="molecule type" value="Genomic_DNA"/>
</dbReference>
<organism evidence="3 4">
    <name type="scientific">Candidatus Eisenbergiella merdigallinarum</name>
    <dbReference type="NCBI Taxonomy" id="2838552"/>
    <lineage>
        <taxon>Bacteria</taxon>
        <taxon>Bacillati</taxon>
        <taxon>Bacillota</taxon>
        <taxon>Clostridia</taxon>
        <taxon>Lachnospirales</taxon>
        <taxon>Lachnospiraceae</taxon>
        <taxon>Eisenbergiella</taxon>
    </lineage>
</organism>
<dbReference type="GO" id="GO:0003676">
    <property type="term" value="F:nucleic acid binding"/>
    <property type="evidence" value="ECO:0007669"/>
    <property type="project" value="InterPro"/>
</dbReference>
<dbReference type="AlphaFoldDB" id="A0A9D2SDX6"/>
<accession>A0A9D2SDX6</accession>
<feature type="domain" description="DHHA1" evidence="2">
    <location>
        <begin position="229"/>
        <end position="311"/>
    </location>
</feature>
<protein>
    <submittedName>
        <fullName evidence="3">Bifunctional oligoribonuclease/PAP phosphatase NrnA</fullName>
    </submittedName>
</protein>
<evidence type="ECO:0000313" key="4">
    <source>
        <dbReference type="Proteomes" id="UP000886883"/>
    </source>
</evidence>
<evidence type="ECO:0000259" key="2">
    <source>
        <dbReference type="Pfam" id="PF02272"/>
    </source>
</evidence>